<dbReference type="KEGG" id="pye:A6J80_17475"/>
<organism evidence="1 2">
    <name type="scientific">Paracoccus yeei</name>
    <dbReference type="NCBI Taxonomy" id="147645"/>
    <lineage>
        <taxon>Bacteria</taxon>
        <taxon>Pseudomonadati</taxon>
        <taxon>Pseudomonadota</taxon>
        <taxon>Alphaproteobacteria</taxon>
        <taxon>Rhodobacterales</taxon>
        <taxon>Paracoccaceae</taxon>
        <taxon>Paracoccus</taxon>
    </lineage>
</organism>
<name>A0A1V0GVK5_9RHOB</name>
<dbReference type="Gene3D" id="2.60.40.10">
    <property type="entry name" value="Immunoglobulins"/>
    <property type="match status" value="1"/>
</dbReference>
<dbReference type="AlphaFoldDB" id="A0A1V0GVK5"/>
<evidence type="ECO:0008006" key="3">
    <source>
        <dbReference type="Google" id="ProtNLM"/>
    </source>
</evidence>
<dbReference type="RefSeq" id="WP_080622365.1">
    <property type="nucleotide sequence ID" value="NZ_CAWMZI010000001.1"/>
</dbReference>
<proteinExistence type="predicted"/>
<dbReference type="EMBL" id="CP020442">
    <property type="protein sequence ID" value="ARC37904.1"/>
    <property type="molecule type" value="Genomic_DNA"/>
</dbReference>
<accession>A0A1V0GVK5</accession>
<keyword evidence="2" id="KW-1185">Reference proteome</keyword>
<evidence type="ECO:0000313" key="2">
    <source>
        <dbReference type="Proteomes" id="UP000191257"/>
    </source>
</evidence>
<dbReference type="STRING" id="147645.A6J80_17475"/>
<sequence>MAIFSAIAATAWWGGVATSIGTAAAGAIIAFGQSLTWSIVGTALSRRKVDGQTVKATISQADQPRIRGWGRNLLGGVRAFYEAKDGELYQIVVSHHGPVDGLIQFWRDGEPVTLDANDKSDRYTTLQFRDGSGVGGDYADVLSVFPALWTSAHRLQNQATFYSTFGDPSDEDFQKFYPNGPNTKIQIEVRASRVRNLIGIQQYTENAGLCIRDFVTHPDGWGFPLSKLDDDSWANFVTICTQPVALKNGGTEPRYNLCGFYALDEQLKDVTARMLAVCDGQLFETADAKIGILGGAWSVPDVTIGSDDIRSFSVESGNEPLEGYNILKGTFVSPAHAYQPIEVFEIENTAALATEEARTEQLDLDMCPSGTQLQRLMKIKMAKDRRDIKGTIRTNLVGMKARWPKGDGIHTIRINAPDIGLDGVFEVTSHAFDVPSGFCDIGIASIANPYGWNAATEETDLPLTYSSIPTPDNPTGNPSGAVLFQQRVLVSSGVYGVQIAVVVADPGRQDLRLSAQVAQGSIADVSDDGPGEWVDMTGSRLRAVSGILDDQTTYTVRIKWRGRTDWVSAGSLTVIANADQPDPPTGLTAIATGGTVALDWINAPARFYRTQIYRGTTTNFAAATLIATVAGVAGKVSDYIDNPGGTGVRRYWAVTINGSGVQSEPAGPVTVTL</sequence>
<dbReference type="InterPro" id="IPR013783">
    <property type="entry name" value="Ig-like_fold"/>
</dbReference>
<dbReference type="Proteomes" id="UP000191257">
    <property type="component" value="Chromosome"/>
</dbReference>
<evidence type="ECO:0000313" key="1">
    <source>
        <dbReference type="EMBL" id="ARC37904.1"/>
    </source>
</evidence>
<gene>
    <name evidence="1" type="ORF">A6J80_17475</name>
</gene>
<reference evidence="1" key="1">
    <citation type="submission" date="2017-12" db="EMBL/GenBank/DDBJ databases">
        <title>FDA dAtabase for Regulatory Grade micrObial Sequences (FDA-ARGOS): Supporting development and validation of Infectious Disease Dx tests.</title>
        <authorList>
            <person name="Campos J."/>
            <person name="Goldberg B."/>
            <person name="Tallon L."/>
            <person name="Sadzewicz L."/>
            <person name="Sengamalay N."/>
            <person name="Ott S."/>
            <person name="Godinez A."/>
            <person name="Nagaraj S."/>
            <person name="Vyas G."/>
            <person name="Aluvathingal J."/>
            <person name="Nadendla S."/>
            <person name="Geyer C."/>
            <person name="Nandy P."/>
            <person name="Hobson J."/>
            <person name="Sichtig H."/>
        </authorList>
    </citation>
    <scope>NUCLEOTIDE SEQUENCE</scope>
    <source>
        <strain evidence="1">FDAARGOS_252</strain>
    </source>
</reference>
<protein>
    <recommendedName>
        <fullName evidence="3">Tip attachment protein J domain-containing protein</fullName>
    </recommendedName>
</protein>